<dbReference type="EMBL" id="CM001224">
    <property type="protein sequence ID" value="AET04580.1"/>
    <property type="molecule type" value="Genomic_DNA"/>
</dbReference>
<feature type="compositionally biased region" description="Polar residues" evidence="1">
    <location>
        <begin position="533"/>
        <end position="543"/>
    </location>
</feature>
<dbReference type="eggNOG" id="KOG2009">
    <property type="taxonomic scope" value="Eukaryota"/>
</dbReference>
<feature type="compositionally biased region" description="Basic residues" evidence="1">
    <location>
        <begin position="179"/>
        <end position="191"/>
    </location>
</feature>
<evidence type="ECO:0000313" key="3">
    <source>
        <dbReference type="EMBL" id="AET04580.1"/>
    </source>
</evidence>
<dbReference type="GO" id="GO:0003677">
    <property type="term" value="F:DNA binding"/>
    <property type="evidence" value="ECO:0007669"/>
    <property type="project" value="UniProtKB-KW"/>
</dbReference>
<sequence length="837" mass="93129">MDDLFDDIVPTTTTTTRARGRFAPKAKPKPPPPQKNNVSASTTHEESQLISPKNDSHNADINVNNVTAQSVHPANAVENVLNNAAAVSTTDSTIGSNKELPTNGEGSFLDSNKSLEVIDNSLEVSLNAGFKSASGDINNGISESDLHSSFEFGEVREVLSAEIELDPFSDVLPDPGTGKAKKFQPKIKPRPRVSNTPATASASSGIPFSEDDRSLEAVIPSHSDSLNAMPSESAVHDGTRDFPSSFGKSVAENADIFSGLESLDDILNQDATGTAKPDLKSFNVNGAEEKFVLPGYDGKSRSEIQEGADLNPDPDCPIDNVYDDYQSMKSGIDPTSEIPRHEGLTNSPDSPTLADLLQQDDAGEKEVANERKKSLKKHKISSIAGVEDKGGKSSRKPRKQAASKPTKNSLNEAVNGDDVLDPPYVIDGDELEENDDDDDVDYSSKKTSASTSSKKKSVAKKGKTSKKRKKANDDSEKVTEEPPKKFPHASRRRKRCVDKALLENDYLDQRTIPIRDIILIAEHKERLAKKEATPSQTPSTNQSDGDFHHDVDFHHEADANYEEEFFGSDDEFRDLDDDDRATEKITSTTPLLNYQSFMDKAPRGKWSTRDTEKFYEAIRQFGTDFTMIQQLFPDKTRHQIKLKYKKEERQHPLLLTDAMNNRGKDLSFFKLVVEKQKQNSNKEEDTAEDASDLMIGEGEENEDPTPGTKEEVATAEQEQDHINVKDQEDSMAYPVPEQSDDSDDGLQNNEDAWSVLGVLCDMKIPFKLKGKIYRTTVRPTMVYEIESWAVKNQHKHKVSVVEMTMLRWMYGETKEDRIRNDDIRKSWGNNYSRKETS</sequence>
<dbReference type="ExpressionAtlas" id="G7LBA0">
    <property type="expression patterns" value="differential"/>
</dbReference>
<dbReference type="Gene3D" id="1.10.10.60">
    <property type="entry name" value="Homeodomain-like"/>
    <property type="match status" value="1"/>
</dbReference>
<feature type="compositionally biased region" description="Basic and acidic residues" evidence="1">
    <location>
        <begin position="708"/>
        <end position="728"/>
    </location>
</feature>
<feature type="region of interest" description="Disordered" evidence="1">
    <location>
        <begin position="677"/>
        <end position="748"/>
    </location>
</feature>
<evidence type="ECO:0000313" key="4">
    <source>
        <dbReference type="EnsemblPlants" id="AET04580"/>
    </source>
</evidence>
<dbReference type="GO" id="GO:0001156">
    <property type="term" value="F:TFIIIC-class transcription factor complex binding"/>
    <property type="evidence" value="ECO:0000318"/>
    <property type="project" value="GO_Central"/>
</dbReference>
<dbReference type="InterPro" id="IPR039467">
    <property type="entry name" value="TFIIIB_B''_Myb"/>
</dbReference>
<feature type="region of interest" description="Disordered" evidence="1">
    <location>
        <begin position="170"/>
        <end position="207"/>
    </location>
</feature>
<keyword evidence="3" id="KW-0238">DNA-binding</keyword>
<feature type="compositionally biased region" description="Acidic residues" evidence="1">
    <location>
        <begin position="427"/>
        <end position="441"/>
    </location>
</feature>
<dbReference type="InterPro" id="IPR009057">
    <property type="entry name" value="Homeodomain-like_sf"/>
</dbReference>
<proteinExistence type="predicted"/>
<organism evidence="3 5">
    <name type="scientific">Medicago truncatula</name>
    <name type="common">Barrel medic</name>
    <name type="synonym">Medicago tribuloides</name>
    <dbReference type="NCBI Taxonomy" id="3880"/>
    <lineage>
        <taxon>Eukaryota</taxon>
        <taxon>Viridiplantae</taxon>
        <taxon>Streptophyta</taxon>
        <taxon>Embryophyta</taxon>
        <taxon>Tracheophyta</taxon>
        <taxon>Spermatophyta</taxon>
        <taxon>Magnoliopsida</taxon>
        <taxon>eudicotyledons</taxon>
        <taxon>Gunneridae</taxon>
        <taxon>Pentapetalae</taxon>
        <taxon>rosids</taxon>
        <taxon>fabids</taxon>
        <taxon>Fabales</taxon>
        <taxon>Fabaceae</taxon>
        <taxon>Papilionoideae</taxon>
        <taxon>50 kb inversion clade</taxon>
        <taxon>NPAAA clade</taxon>
        <taxon>Hologalegina</taxon>
        <taxon>IRL clade</taxon>
        <taxon>Trifolieae</taxon>
        <taxon>Medicago</taxon>
    </lineage>
</organism>
<dbReference type="PANTHER" id="PTHR22929">
    <property type="entry name" value="RNA POLYMERASE III TRANSCRIPTION INITIATION FACTOR B"/>
    <property type="match status" value="1"/>
</dbReference>
<feature type="compositionally biased region" description="Polar residues" evidence="1">
    <location>
        <begin position="403"/>
        <end position="412"/>
    </location>
</feature>
<feature type="compositionally biased region" description="Basic residues" evidence="1">
    <location>
        <begin position="485"/>
        <end position="494"/>
    </location>
</feature>
<dbReference type="GO" id="GO:0070898">
    <property type="term" value="P:RNA polymerase III preinitiation complex assembly"/>
    <property type="evidence" value="ECO:0000318"/>
    <property type="project" value="GO_Central"/>
</dbReference>
<keyword evidence="5" id="KW-1185">Reference proteome</keyword>
<gene>
    <name evidence="3" type="ordered locus">MTR_8g091830</name>
</gene>
<dbReference type="GO" id="GO:0000126">
    <property type="term" value="C:transcription factor TFIIIB complex"/>
    <property type="evidence" value="ECO:0000318"/>
    <property type="project" value="GO_Central"/>
</dbReference>
<dbReference type="AlphaFoldDB" id="G7LBA0"/>
<evidence type="ECO:0000313" key="5">
    <source>
        <dbReference type="Proteomes" id="UP000002051"/>
    </source>
</evidence>
<dbReference type="STRING" id="3880.G7LBA0"/>
<dbReference type="CDD" id="cd00167">
    <property type="entry name" value="SANT"/>
    <property type="match status" value="1"/>
</dbReference>
<reference evidence="3 5" key="2">
    <citation type="journal article" date="2014" name="BMC Genomics">
        <title>An improved genome release (version Mt4.0) for the model legume Medicago truncatula.</title>
        <authorList>
            <person name="Tang H."/>
            <person name="Krishnakumar V."/>
            <person name="Bidwell S."/>
            <person name="Rosen B."/>
            <person name="Chan A."/>
            <person name="Zhou S."/>
            <person name="Gentzbittel L."/>
            <person name="Childs K.L."/>
            <person name="Yandell M."/>
            <person name="Gundlach H."/>
            <person name="Mayer K.F."/>
            <person name="Schwartz D.C."/>
            <person name="Town C.D."/>
        </authorList>
    </citation>
    <scope>GENOME REANNOTATION</scope>
    <source>
        <strain evidence="4 5">cv. Jemalong A17</strain>
    </source>
</reference>
<dbReference type="PROSITE" id="PS51293">
    <property type="entry name" value="SANT"/>
    <property type="match status" value="1"/>
</dbReference>
<evidence type="ECO:0000256" key="1">
    <source>
        <dbReference type="SAM" id="MobiDB-lite"/>
    </source>
</evidence>
<dbReference type="Pfam" id="PF15963">
    <property type="entry name" value="Myb_DNA-bind_7"/>
    <property type="match status" value="1"/>
</dbReference>
<dbReference type="InterPro" id="IPR001005">
    <property type="entry name" value="SANT/Myb"/>
</dbReference>
<feature type="region of interest" description="Disordered" evidence="1">
    <location>
        <begin position="293"/>
        <end position="494"/>
    </location>
</feature>
<dbReference type="SMART" id="SM00717">
    <property type="entry name" value="SANT"/>
    <property type="match status" value="1"/>
</dbReference>
<dbReference type="InterPro" id="IPR017884">
    <property type="entry name" value="SANT_dom"/>
</dbReference>
<protein>
    <submittedName>
        <fullName evidence="3">Myb-like DNA-binding domain protein</fullName>
    </submittedName>
</protein>
<name>G7LBA0_MEDTR</name>
<feature type="domain" description="SANT" evidence="2">
    <location>
        <begin position="605"/>
        <end position="649"/>
    </location>
</feature>
<feature type="compositionally biased region" description="Basic residues" evidence="1">
    <location>
        <begin position="453"/>
        <end position="470"/>
    </location>
</feature>
<feature type="region of interest" description="Disordered" evidence="1">
    <location>
        <begin position="1"/>
        <end position="60"/>
    </location>
</feature>
<dbReference type="EnsemblPlants" id="AET04580">
    <property type="protein sequence ID" value="AET04580"/>
    <property type="gene ID" value="MTR_8g091830"/>
</dbReference>
<dbReference type="SUPFAM" id="SSF46689">
    <property type="entry name" value="Homeodomain-like"/>
    <property type="match status" value="1"/>
</dbReference>
<dbReference type="Proteomes" id="UP000002051">
    <property type="component" value="Chromosome 8"/>
</dbReference>
<reference evidence="4" key="3">
    <citation type="submission" date="2015-04" db="UniProtKB">
        <authorList>
            <consortium name="EnsemblPlants"/>
        </authorList>
    </citation>
    <scope>IDENTIFICATION</scope>
    <source>
        <strain evidence="4">cv. Jemalong A17</strain>
    </source>
</reference>
<accession>G7LBA0</accession>
<feature type="compositionally biased region" description="Polar residues" evidence="1">
    <location>
        <begin position="35"/>
        <end position="60"/>
    </location>
</feature>
<feature type="compositionally biased region" description="Basic and acidic residues" evidence="1">
    <location>
        <begin position="471"/>
        <end position="484"/>
    </location>
</feature>
<feature type="compositionally biased region" description="Basic residues" evidence="1">
    <location>
        <begin position="18"/>
        <end position="28"/>
    </location>
</feature>
<feature type="region of interest" description="Disordered" evidence="1">
    <location>
        <begin position="527"/>
        <end position="547"/>
    </location>
</feature>
<feature type="compositionally biased region" description="Acidic residues" evidence="1">
    <location>
        <begin position="685"/>
        <end position="703"/>
    </location>
</feature>
<dbReference type="PANTHER" id="PTHR22929:SF0">
    <property type="entry name" value="TRANSCRIPTION FACTOR TFIIIB COMPONENT B'' HOMOLOG"/>
    <property type="match status" value="1"/>
</dbReference>
<dbReference type="PaxDb" id="3880-AET04580"/>
<feature type="compositionally biased region" description="Basic residues" evidence="1">
    <location>
        <begin position="392"/>
        <end position="401"/>
    </location>
</feature>
<feature type="compositionally biased region" description="Polar residues" evidence="1">
    <location>
        <begin position="193"/>
        <end position="206"/>
    </location>
</feature>
<reference evidence="3 5" key="1">
    <citation type="journal article" date="2011" name="Nature">
        <title>The Medicago genome provides insight into the evolution of rhizobial symbioses.</title>
        <authorList>
            <person name="Young N.D."/>
            <person name="Debelle F."/>
            <person name="Oldroyd G.E."/>
            <person name="Geurts R."/>
            <person name="Cannon S.B."/>
            <person name="Udvardi M.K."/>
            <person name="Benedito V.A."/>
            <person name="Mayer K.F."/>
            <person name="Gouzy J."/>
            <person name="Schoof H."/>
            <person name="Van de Peer Y."/>
            <person name="Proost S."/>
            <person name="Cook D.R."/>
            <person name="Meyers B.C."/>
            <person name="Spannagl M."/>
            <person name="Cheung F."/>
            <person name="De Mita S."/>
            <person name="Krishnakumar V."/>
            <person name="Gundlach H."/>
            <person name="Zhou S."/>
            <person name="Mudge J."/>
            <person name="Bharti A.K."/>
            <person name="Murray J.D."/>
            <person name="Naoumkina M.A."/>
            <person name="Rosen B."/>
            <person name="Silverstein K.A."/>
            <person name="Tang H."/>
            <person name="Rombauts S."/>
            <person name="Zhao P.X."/>
            <person name="Zhou P."/>
            <person name="Barbe V."/>
            <person name="Bardou P."/>
            <person name="Bechner M."/>
            <person name="Bellec A."/>
            <person name="Berger A."/>
            <person name="Berges H."/>
            <person name="Bidwell S."/>
            <person name="Bisseling T."/>
            <person name="Choisne N."/>
            <person name="Couloux A."/>
            <person name="Denny R."/>
            <person name="Deshpande S."/>
            <person name="Dai X."/>
            <person name="Doyle J.J."/>
            <person name="Dudez A.M."/>
            <person name="Farmer A.D."/>
            <person name="Fouteau S."/>
            <person name="Franken C."/>
            <person name="Gibelin C."/>
            <person name="Gish J."/>
            <person name="Goldstein S."/>
            <person name="Gonzalez A.J."/>
            <person name="Green P.J."/>
            <person name="Hallab A."/>
            <person name="Hartog M."/>
            <person name="Hua A."/>
            <person name="Humphray S.J."/>
            <person name="Jeong D.H."/>
            <person name="Jing Y."/>
            <person name="Jocker A."/>
            <person name="Kenton S.M."/>
            <person name="Kim D.J."/>
            <person name="Klee K."/>
            <person name="Lai H."/>
            <person name="Lang C."/>
            <person name="Lin S."/>
            <person name="Macmil S.L."/>
            <person name="Magdelenat G."/>
            <person name="Matthews L."/>
            <person name="McCorrison J."/>
            <person name="Monaghan E.L."/>
            <person name="Mun J.H."/>
            <person name="Najar F.Z."/>
            <person name="Nicholson C."/>
            <person name="Noirot C."/>
            <person name="O'Bleness M."/>
            <person name="Paule C.R."/>
            <person name="Poulain J."/>
            <person name="Prion F."/>
            <person name="Qin B."/>
            <person name="Qu C."/>
            <person name="Retzel E.F."/>
            <person name="Riddle C."/>
            <person name="Sallet E."/>
            <person name="Samain S."/>
            <person name="Samson N."/>
            <person name="Sanders I."/>
            <person name="Saurat O."/>
            <person name="Scarpelli C."/>
            <person name="Schiex T."/>
            <person name="Segurens B."/>
            <person name="Severin A.J."/>
            <person name="Sherrier D.J."/>
            <person name="Shi R."/>
            <person name="Sims S."/>
            <person name="Singer S.R."/>
            <person name="Sinharoy S."/>
            <person name="Sterck L."/>
            <person name="Viollet A."/>
            <person name="Wang B.B."/>
            <person name="Wang K."/>
            <person name="Wang M."/>
            <person name="Wang X."/>
            <person name="Warfsmann J."/>
            <person name="Weissenbach J."/>
            <person name="White D.D."/>
            <person name="White J.D."/>
            <person name="Wiley G.B."/>
            <person name="Wincker P."/>
            <person name="Xing Y."/>
            <person name="Yang L."/>
            <person name="Yao Z."/>
            <person name="Ying F."/>
            <person name="Zhai J."/>
            <person name="Zhou L."/>
            <person name="Zuber A."/>
            <person name="Denarie J."/>
            <person name="Dixon R.A."/>
            <person name="May G.D."/>
            <person name="Schwartz D.C."/>
            <person name="Rogers J."/>
            <person name="Quetier F."/>
            <person name="Town C.D."/>
            <person name="Roe B.A."/>
        </authorList>
    </citation>
    <scope>NUCLEOTIDE SEQUENCE [LARGE SCALE GENOMIC DNA]</scope>
    <source>
        <strain evidence="3">A17</strain>
        <strain evidence="4 5">cv. Jemalong A17</strain>
    </source>
</reference>
<feature type="compositionally biased region" description="Basic and acidic residues" evidence="1">
    <location>
        <begin position="362"/>
        <end position="372"/>
    </location>
</feature>
<dbReference type="OMA" id="NENDTHT"/>
<evidence type="ECO:0000259" key="2">
    <source>
        <dbReference type="PROSITE" id="PS51293"/>
    </source>
</evidence>